<comment type="caution">
    <text evidence="1">The sequence shown here is derived from an EMBL/GenBank/DDBJ whole genome shotgun (WGS) entry which is preliminary data.</text>
</comment>
<protein>
    <submittedName>
        <fullName evidence="1">Uncharacterized protein</fullName>
    </submittedName>
</protein>
<gene>
    <name evidence="1" type="ORF">T4D_6089</name>
</gene>
<sequence length="61" mass="7160">MHYKRKLYSNVTKVSEITNVGMKEENYSNVLTLHLFATVTWYRKFNSFNEVTQQNGAANRS</sequence>
<dbReference type="EMBL" id="JYDT01000004">
    <property type="protein sequence ID" value="KRY93024.1"/>
    <property type="molecule type" value="Genomic_DNA"/>
</dbReference>
<name>A0A0V1G419_TRIPS</name>
<organism evidence="1 2">
    <name type="scientific">Trichinella pseudospiralis</name>
    <name type="common">Parasitic roundworm</name>
    <dbReference type="NCBI Taxonomy" id="6337"/>
    <lineage>
        <taxon>Eukaryota</taxon>
        <taxon>Metazoa</taxon>
        <taxon>Ecdysozoa</taxon>
        <taxon>Nematoda</taxon>
        <taxon>Enoplea</taxon>
        <taxon>Dorylaimia</taxon>
        <taxon>Trichinellida</taxon>
        <taxon>Trichinellidae</taxon>
        <taxon>Trichinella</taxon>
    </lineage>
</organism>
<reference evidence="1 2" key="1">
    <citation type="submission" date="2015-01" db="EMBL/GenBank/DDBJ databases">
        <title>Evolution of Trichinella species and genotypes.</title>
        <authorList>
            <person name="Korhonen P.K."/>
            <person name="Edoardo P."/>
            <person name="Giuseppe L.R."/>
            <person name="Gasser R.B."/>
        </authorList>
    </citation>
    <scope>NUCLEOTIDE SEQUENCE [LARGE SCALE GENOMIC DNA]</scope>
    <source>
        <strain evidence="1">ISS470</strain>
    </source>
</reference>
<accession>A0A0V1G419</accession>
<evidence type="ECO:0000313" key="2">
    <source>
        <dbReference type="Proteomes" id="UP000054995"/>
    </source>
</evidence>
<proteinExistence type="predicted"/>
<evidence type="ECO:0000313" key="1">
    <source>
        <dbReference type="EMBL" id="KRY93024.1"/>
    </source>
</evidence>
<keyword evidence="2" id="KW-1185">Reference proteome</keyword>
<dbReference type="AlphaFoldDB" id="A0A0V1G419"/>
<dbReference type="Proteomes" id="UP000054995">
    <property type="component" value="Unassembled WGS sequence"/>
</dbReference>